<dbReference type="RefSeq" id="WP_172698136.1">
    <property type="nucleotide sequence ID" value="NZ_WKPR01000042.1"/>
</dbReference>
<evidence type="ECO:0000313" key="2">
    <source>
        <dbReference type="EMBL" id="MSB22485.1"/>
    </source>
</evidence>
<accession>A0A6I2R8C6</accession>
<dbReference type="Proteomes" id="UP000434475">
    <property type="component" value="Unassembled WGS sequence"/>
</dbReference>
<reference evidence="2 3" key="1">
    <citation type="journal article" date="2019" name="Nat. Med.">
        <title>A library of human gut bacterial isolates paired with longitudinal multiomics data enables mechanistic microbiome research.</title>
        <authorList>
            <person name="Poyet M."/>
            <person name="Groussin M."/>
            <person name="Gibbons S.M."/>
            <person name="Avila-Pacheco J."/>
            <person name="Jiang X."/>
            <person name="Kearney S.M."/>
            <person name="Perrotta A.R."/>
            <person name="Berdy B."/>
            <person name="Zhao S."/>
            <person name="Lieberman T.D."/>
            <person name="Swanson P.K."/>
            <person name="Smith M."/>
            <person name="Roesemann S."/>
            <person name="Alexander J.E."/>
            <person name="Rich S.A."/>
            <person name="Livny J."/>
            <person name="Vlamakis H."/>
            <person name="Clish C."/>
            <person name="Bullock K."/>
            <person name="Deik A."/>
            <person name="Scott J."/>
            <person name="Pierce K.A."/>
            <person name="Xavier R.J."/>
            <person name="Alm E.J."/>
        </authorList>
    </citation>
    <scope>NUCLEOTIDE SEQUENCE [LARGE SCALE GENOMIC DNA]</scope>
    <source>
        <strain evidence="2 3">BIOML-A2</strain>
    </source>
</reference>
<feature type="transmembrane region" description="Helical" evidence="1">
    <location>
        <begin position="568"/>
        <end position="590"/>
    </location>
</feature>
<protein>
    <submittedName>
        <fullName evidence="2">Uncharacterized protein</fullName>
    </submittedName>
</protein>
<keyword evidence="1" id="KW-0472">Membrane</keyword>
<evidence type="ECO:0000256" key="1">
    <source>
        <dbReference type="SAM" id="Phobius"/>
    </source>
</evidence>
<gene>
    <name evidence="2" type="ORF">GKE97_23780</name>
</gene>
<evidence type="ECO:0000313" key="3">
    <source>
        <dbReference type="Proteomes" id="UP000434475"/>
    </source>
</evidence>
<comment type="caution">
    <text evidence="2">The sequence shown here is derived from an EMBL/GenBank/DDBJ whole genome shotgun (WGS) entry which is preliminary data.</text>
</comment>
<organism evidence="2 3">
    <name type="scientific">Flavonifractor plautii</name>
    <name type="common">Fusobacterium plautii</name>
    <dbReference type="NCBI Taxonomy" id="292800"/>
    <lineage>
        <taxon>Bacteria</taxon>
        <taxon>Bacillati</taxon>
        <taxon>Bacillota</taxon>
        <taxon>Clostridia</taxon>
        <taxon>Eubacteriales</taxon>
        <taxon>Oscillospiraceae</taxon>
        <taxon>Flavonifractor</taxon>
    </lineage>
</organism>
<dbReference type="EMBL" id="WKPR01000042">
    <property type="protein sequence ID" value="MSB22485.1"/>
    <property type="molecule type" value="Genomic_DNA"/>
</dbReference>
<dbReference type="AlphaFoldDB" id="A0A6I2R8C6"/>
<keyword evidence="1" id="KW-0812">Transmembrane</keyword>
<proteinExistence type="predicted"/>
<feature type="transmembrane region" description="Helical" evidence="1">
    <location>
        <begin position="610"/>
        <end position="628"/>
    </location>
</feature>
<sequence length="660" mass="75368">MTFKKNLLKLVNLVLFENYGQDLTISEIIKKISEKYSLDFADNEIKSAISSAPSGSIVEARPSTDPVYFTYSISPNEYKKLQGKIIGDALLPFIEQFLNENQSEEFLACAELEDVVCRFLYQQFNSDIQTVLALMNYSGESNQWNLEVTGFSDKEIISLNAFLNWENASKNELIFKYVSFCYEYCVMTVKKDKTVFASIFKGKEFYLDANIIFRLAGFNKTERKDAVTAFLSKCRECGVKINYSNFTSVEIDTTLKHHTDRIKYLLGGSAPISVDAMQRLSSKYANLDFYAQYVEWTKQPRNKIGDYAGFLSDLKRQISKCTAGMKFQAFETFDQLKTKEIFDEYSQDLTAFKAKRNKGTYEGSIKVDVENYLLMHKLTENSRSTNFFDEKYFFITADHAYIDWACEKMPGSIPLFVLPSVWYSIMLKYYGRTDNDYASFCQFLNQRISEPYDELQTQKTKMLACVLEMDESTEIKEEIIFDIGQRLSNGTAIIDDVEVFVEESHSRITEKKVAQAVQEVEKNHQKDIREANRNATIKHEEGFNKGIAQGRNDILYSQAEQIVHRNKIIHIFLIGLAILSVLVVASALIAQAHTGVGVAVPVLTAIGEKPIIPSIISAAFILLSALFSKLGKYISFFSTDIENVKEKLEKKVDRHQAKKK</sequence>
<keyword evidence="1" id="KW-1133">Transmembrane helix</keyword>
<name>A0A6I2R8C6_FLAPL</name>